<dbReference type="PhylomeDB" id="K6V3C9"/>
<feature type="region of interest" description="Disordered" evidence="1">
    <location>
        <begin position="235"/>
        <end position="263"/>
    </location>
</feature>
<dbReference type="KEGG" id="pcy:PCYB_006190"/>
<gene>
    <name evidence="2" type="ORF">PCYB_006190</name>
</gene>
<dbReference type="RefSeq" id="XP_004228088.1">
    <property type="nucleotide sequence ID" value="XM_004228040.1"/>
</dbReference>
<dbReference type="AlphaFoldDB" id="K6V3C9"/>
<feature type="compositionally biased region" description="Basic and acidic residues" evidence="1">
    <location>
        <begin position="243"/>
        <end position="263"/>
    </location>
</feature>
<dbReference type="GeneID" id="14696412"/>
<dbReference type="OMA" id="RICCTNE"/>
<keyword evidence="3" id="KW-1185">Reference proteome</keyword>
<reference evidence="2 3" key="1">
    <citation type="journal article" date="2012" name="Nat. Genet.">
        <title>Plasmodium cynomolgi genome sequences provide insight into Plasmodium vivax and the monkey malaria clade.</title>
        <authorList>
            <person name="Tachibana S."/>
            <person name="Sullivan S.A."/>
            <person name="Kawai S."/>
            <person name="Nakamura S."/>
            <person name="Kim H.R."/>
            <person name="Goto N."/>
            <person name="Arisue N."/>
            <person name="Palacpac N.M.Q."/>
            <person name="Honma H."/>
            <person name="Yagi M."/>
            <person name="Tougan T."/>
            <person name="Katakai Y."/>
            <person name="Kaneko O."/>
            <person name="Mita T."/>
            <person name="Kita K."/>
            <person name="Yasutomi Y."/>
            <person name="Sutton P.L."/>
            <person name="Shakhbatyan R."/>
            <person name="Horii T."/>
            <person name="Yasunaga T."/>
            <person name="Barnwell J.W."/>
            <person name="Escalante A.A."/>
            <person name="Carlton J.M."/>
            <person name="Tanabe K."/>
        </authorList>
    </citation>
    <scope>NUCLEOTIDE SEQUENCE [LARGE SCALE GENOMIC DNA]</scope>
    <source>
        <strain evidence="2 3">B</strain>
    </source>
</reference>
<dbReference type="OrthoDB" id="389504at2759"/>
<name>K6V3C9_PLACD</name>
<dbReference type="EMBL" id="DF158024">
    <property type="protein sequence ID" value="GAB69870.1"/>
    <property type="molecule type" value="Genomic_DNA"/>
</dbReference>
<proteinExistence type="predicted"/>
<protein>
    <submittedName>
        <fullName evidence="2">CYIR protein</fullName>
    </submittedName>
</protein>
<sequence length="410" mass="46706">MSHPCNTSFKGYLNYECYKDLNYQFGDKLKDRGYMSSTFISDIGKEYENGKLKIYNDLSEIFTKLKAYLSNDHVFGWGKYNDEGTCTYMSYLLCGQIRDKLYGTCDKGRFDILKEFVDKYNNSTSSYACRNYFKHLGDNEFRKMNALYDFYDKYIKLSAENLHGNTKYCSDMLNLVYLYNNSLFKQFLHDSSEFNDVLKHIYALMENITETGRICCTNEKFPIRNPGLFISSVVQEQPPTHTSSERDREPSHEGILDDPRNPIHSEGTSALRMSLGEEIIADPVNSRVSEVSQSSVEAINFVSEEPFDRNQLPQNLEHLGKYESFGQPPYVSRGSHGSESYYGKGGRVETKNRLSPENPRVVTKPLGTGINNSGFMTNVQNGISEFIKDVDPVPVMGVSGGMGALYLLLR</sequence>
<organism evidence="2 3">
    <name type="scientific">Plasmodium cynomolgi (strain B)</name>
    <dbReference type="NCBI Taxonomy" id="1120755"/>
    <lineage>
        <taxon>Eukaryota</taxon>
        <taxon>Sar</taxon>
        <taxon>Alveolata</taxon>
        <taxon>Apicomplexa</taxon>
        <taxon>Aconoidasida</taxon>
        <taxon>Haemosporida</taxon>
        <taxon>Plasmodiidae</taxon>
        <taxon>Plasmodium</taxon>
        <taxon>Plasmodium (Plasmodium)</taxon>
    </lineage>
</organism>
<dbReference type="VEuPathDB" id="PlasmoDB:PCYB_006190"/>
<evidence type="ECO:0000313" key="2">
    <source>
        <dbReference type="EMBL" id="GAB69870.1"/>
    </source>
</evidence>
<feature type="region of interest" description="Disordered" evidence="1">
    <location>
        <begin position="327"/>
        <end position="358"/>
    </location>
</feature>
<evidence type="ECO:0000313" key="3">
    <source>
        <dbReference type="Proteomes" id="UP000006319"/>
    </source>
</evidence>
<dbReference type="Proteomes" id="UP000006319">
    <property type="component" value="Unassembled WGS sequence"/>
</dbReference>
<feature type="non-terminal residue" evidence="2">
    <location>
        <position position="410"/>
    </location>
</feature>
<evidence type="ECO:0000256" key="1">
    <source>
        <dbReference type="SAM" id="MobiDB-lite"/>
    </source>
</evidence>
<accession>K6V3C9</accession>